<evidence type="ECO:0000313" key="3">
    <source>
        <dbReference type="Proteomes" id="UP000799421"/>
    </source>
</evidence>
<accession>A0A6A7C2G4</accession>
<dbReference type="OrthoDB" id="497927at2759"/>
<evidence type="ECO:0000313" key="2">
    <source>
        <dbReference type="EMBL" id="KAF2861664.1"/>
    </source>
</evidence>
<dbReference type="InterPro" id="IPR029056">
    <property type="entry name" value="Ribokinase-like"/>
</dbReference>
<name>A0A6A7C2G4_9PEZI</name>
<dbReference type="PANTHER" id="PTHR47098">
    <property type="entry name" value="PROTEIN MAK32"/>
    <property type="match status" value="1"/>
</dbReference>
<dbReference type="GO" id="GO:0016301">
    <property type="term" value="F:kinase activity"/>
    <property type="evidence" value="ECO:0007669"/>
    <property type="project" value="UniProtKB-KW"/>
</dbReference>
<reference evidence="2" key="1">
    <citation type="journal article" date="2020" name="Stud. Mycol.">
        <title>101 Dothideomycetes genomes: a test case for predicting lifestyles and emergence of pathogens.</title>
        <authorList>
            <person name="Haridas S."/>
            <person name="Albert R."/>
            <person name="Binder M."/>
            <person name="Bloem J."/>
            <person name="Labutti K."/>
            <person name="Salamov A."/>
            <person name="Andreopoulos B."/>
            <person name="Baker S."/>
            <person name="Barry K."/>
            <person name="Bills G."/>
            <person name="Bluhm B."/>
            <person name="Cannon C."/>
            <person name="Castanera R."/>
            <person name="Culley D."/>
            <person name="Daum C."/>
            <person name="Ezra D."/>
            <person name="Gonzalez J."/>
            <person name="Henrissat B."/>
            <person name="Kuo A."/>
            <person name="Liang C."/>
            <person name="Lipzen A."/>
            <person name="Lutzoni F."/>
            <person name="Magnuson J."/>
            <person name="Mondo S."/>
            <person name="Nolan M."/>
            <person name="Ohm R."/>
            <person name="Pangilinan J."/>
            <person name="Park H.-J."/>
            <person name="Ramirez L."/>
            <person name="Alfaro M."/>
            <person name="Sun H."/>
            <person name="Tritt A."/>
            <person name="Yoshinaga Y."/>
            <person name="Zwiers L.-H."/>
            <person name="Turgeon B."/>
            <person name="Goodwin S."/>
            <person name="Spatafora J."/>
            <person name="Crous P."/>
            <person name="Grigoriev I."/>
        </authorList>
    </citation>
    <scope>NUCLEOTIDE SEQUENCE</scope>
    <source>
        <strain evidence="2">CBS 480.64</strain>
    </source>
</reference>
<keyword evidence="2" id="KW-0808">Transferase</keyword>
<feature type="domain" description="Carbohydrate kinase PfkB" evidence="1">
    <location>
        <begin position="161"/>
        <end position="302"/>
    </location>
</feature>
<dbReference type="InterPro" id="IPR011611">
    <property type="entry name" value="PfkB_dom"/>
</dbReference>
<keyword evidence="3" id="KW-1185">Reference proteome</keyword>
<organism evidence="2 3">
    <name type="scientific">Piedraia hortae CBS 480.64</name>
    <dbReference type="NCBI Taxonomy" id="1314780"/>
    <lineage>
        <taxon>Eukaryota</taxon>
        <taxon>Fungi</taxon>
        <taxon>Dikarya</taxon>
        <taxon>Ascomycota</taxon>
        <taxon>Pezizomycotina</taxon>
        <taxon>Dothideomycetes</taxon>
        <taxon>Dothideomycetidae</taxon>
        <taxon>Capnodiales</taxon>
        <taxon>Piedraiaceae</taxon>
        <taxon>Piedraia</taxon>
    </lineage>
</organism>
<proteinExistence type="predicted"/>
<gene>
    <name evidence="2" type="ORF">K470DRAFT_256793</name>
</gene>
<sequence>MDAQLDFVSLGMFVLDEIQSASSQTSSLVVGGAGTYSTLGARLVSPESPHKLSFIVDEGPDFPTAIKNDILSWKTSALFRPRKGPTTRGWNGYEDANSDSRTFKYLTPKKQIFVQDLTDEMVKAKSLHLICSGLRCREIVSDLLQRRESIPTPQIVWEPVPSSCTTDEREELLLAMRSVDVVSPNHEELCDLFGVKAPSVDDTKTIEELAGKLFSHQVGATGHGALVVRCSRKGCFILAPGIEQWLPAYFQEGDGRVVDPTGGGNGFLGAFAVALARGCDIVEAARWGSVAASLCIEQVGVPSLSMEERKEKWNGAVVQERLDEFKTRTGG</sequence>
<dbReference type="Proteomes" id="UP000799421">
    <property type="component" value="Unassembled WGS sequence"/>
</dbReference>
<dbReference type="Pfam" id="PF00294">
    <property type="entry name" value="PfkB"/>
    <property type="match status" value="1"/>
</dbReference>
<dbReference type="EMBL" id="MU005971">
    <property type="protein sequence ID" value="KAF2861664.1"/>
    <property type="molecule type" value="Genomic_DNA"/>
</dbReference>
<keyword evidence="2" id="KW-0418">Kinase</keyword>
<dbReference type="PANTHER" id="PTHR47098:SF2">
    <property type="entry name" value="PROTEIN MAK32"/>
    <property type="match status" value="1"/>
</dbReference>
<evidence type="ECO:0000259" key="1">
    <source>
        <dbReference type="Pfam" id="PF00294"/>
    </source>
</evidence>
<protein>
    <submittedName>
        <fullName evidence="2">Ribokinase-like protein</fullName>
    </submittedName>
</protein>
<dbReference type="AlphaFoldDB" id="A0A6A7C2G4"/>
<dbReference type="Gene3D" id="3.40.1190.20">
    <property type="match status" value="1"/>
</dbReference>
<dbReference type="SUPFAM" id="SSF53613">
    <property type="entry name" value="Ribokinase-like"/>
    <property type="match status" value="1"/>
</dbReference>